<name>A0A1G6GRJ4_9GAMM</name>
<dbReference type="OrthoDB" id="6696026at2"/>
<gene>
    <name evidence="1" type="ORF">SAMN05421732_101243</name>
</gene>
<keyword evidence="2" id="KW-1185">Reference proteome</keyword>
<sequence length="87" mass="9592">MYLKDHIVRVENIKTMQNLDAAGIDHKVIAMFLSCEGIPMQSADICAILNNYDALGSRKIPSKKVQALINAKQLGEEDESLPCPASY</sequence>
<evidence type="ECO:0000313" key="1">
    <source>
        <dbReference type="EMBL" id="SDB84463.1"/>
    </source>
</evidence>
<dbReference type="EMBL" id="FMYO01000001">
    <property type="protein sequence ID" value="SDB84463.1"/>
    <property type="molecule type" value="Genomic_DNA"/>
</dbReference>
<dbReference type="Proteomes" id="UP000243468">
    <property type="component" value="Unassembled WGS sequence"/>
</dbReference>
<protein>
    <submittedName>
        <fullName evidence="1">Uncharacterized protein</fullName>
    </submittedName>
</protein>
<accession>A0A1G6GRJ4</accession>
<proteinExistence type="predicted"/>
<dbReference type="RefSeq" id="WP_092818333.1">
    <property type="nucleotide sequence ID" value="NZ_BAABKJ010000006.1"/>
</dbReference>
<organism evidence="1 2">
    <name type="scientific">Acinetobacter kookii</name>
    <dbReference type="NCBI Taxonomy" id="1226327"/>
    <lineage>
        <taxon>Bacteria</taxon>
        <taxon>Pseudomonadati</taxon>
        <taxon>Pseudomonadota</taxon>
        <taxon>Gammaproteobacteria</taxon>
        <taxon>Moraxellales</taxon>
        <taxon>Moraxellaceae</taxon>
        <taxon>Acinetobacter</taxon>
    </lineage>
</organism>
<dbReference type="STRING" id="1226327.SAMN05421732_101243"/>
<reference evidence="2" key="1">
    <citation type="submission" date="2016-09" db="EMBL/GenBank/DDBJ databases">
        <authorList>
            <person name="Varghese N."/>
            <person name="Submissions S."/>
        </authorList>
    </citation>
    <scope>NUCLEOTIDE SEQUENCE [LARGE SCALE GENOMIC DNA]</scope>
    <source>
        <strain evidence="2">ANC 4667</strain>
    </source>
</reference>
<dbReference type="AlphaFoldDB" id="A0A1G6GRJ4"/>
<evidence type="ECO:0000313" key="2">
    <source>
        <dbReference type="Proteomes" id="UP000243468"/>
    </source>
</evidence>